<evidence type="ECO:0000256" key="6">
    <source>
        <dbReference type="SAM" id="MobiDB-lite"/>
    </source>
</evidence>
<comment type="caution">
    <text evidence="8">The sequence shown here is derived from an EMBL/GenBank/DDBJ whole genome shotgun (WGS) entry which is preliminary data.</text>
</comment>
<dbReference type="FunFam" id="3.30.160.60:FF:000446">
    <property type="entry name" value="Zinc finger protein"/>
    <property type="match status" value="1"/>
</dbReference>
<accession>A0AA38J833</accession>
<dbReference type="PANTHER" id="PTHR19818">
    <property type="entry name" value="ZINC FINGER PROTEIN ZIC AND GLI"/>
    <property type="match status" value="1"/>
</dbReference>
<keyword evidence="4" id="KW-0862">Zinc</keyword>
<evidence type="ECO:0000256" key="3">
    <source>
        <dbReference type="ARBA" id="ARBA00022771"/>
    </source>
</evidence>
<dbReference type="AlphaFoldDB" id="A0AA38J833"/>
<dbReference type="PROSITE" id="PS50157">
    <property type="entry name" value="ZINC_FINGER_C2H2_2"/>
    <property type="match status" value="2"/>
</dbReference>
<keyword evidence="1" id="KW-0479">Metal-binding</keyword>
<feature type="compositionally biased region" description="Polar residues" evidence="6">
    <location>
        <begin position="278"/>
        <end position="295"/>
    </location>
</feature>
<organism evidence="8 9">
    <name type="scientific">Lentinula guzmanii</name>
    <dbReference type="NCBI Taxonomy" id="2804957"/>
    <lineage>
        <taxon>Eukaryota</taxon>
        <taxon>Fungi</taxon>
        <taxon>Dikarya</taxon>
        <taxon>Basidiomycota</taxon>
        <taxon>Agaricomycotina</taxon>
        <taxon>Agaricomycetes</taxon>
        <taxon>Agaricomycetidae</taxon>
        <taxon>Agaricales</taxon>
        <taxon>Marasmiineae</taxon>
        <taxon>Omphalotaceae</taxon>
        <taxon>Lentinula</taxon>
    </lineage>
</organism>
<evidence type="ECO:0000259" key="7">
    <source>
        <dbReference type="PROSITE" id="PS50157"/>
    </source>
</evidence>
<dbReference type="GO" id="GO:0008270">
    <property type="term" value="F:zinc ion binding"/>
    <property type="evidence" value="ECO:0007669"/>
    <property type="project" value="UniProtKB-KW"/>
</dbReference>
<protein>
    <recommendedName>
        <fullName evidence="7">C2H2-type domain-containing protein</fullName>
    </recommendedName>
</protein>
<dbReference type="Proteomes" id="UP001176059">
    <property type="component" value="Unassembled WGS sequence"/>
</dbReference>
<evidence type="ECO:0000256" key="5">
    <source>
        <dbReference type="PROSITE-ProRule" id="PRU00042"/>
    </source>
</evidence>
<dbReference type="EMBL" id="JANVFO010000042">
    <property type="protein sequence ID" value="KAJ3727225.1"/>
    <property type="molecule type" value="Genomic_DNA"/>
</dbReference>
<keyword evidence="9" id="KW-1185">Reference proteome</keyword>
<feature type="compositionally biased region" description="Polar residues" evidence="6">
    <location>
        <begin position="333"/>
        <end position="342"/>
    </location>
</feature>
<evidence type="ECO:0000256" key="1">
    <source>
        <dbReference type="ARBA" id="ARBA00022723"/>
    </source>
</evidence>
<feature type="domain" description="C2H2-type" evidence="7">
    <location>
        <begin position="533"/>
        <end position="563"/>
    </location>
</feature>
<dbReference type="GO" id="GO:0000978">
    <property type="term" value="F:RNA polymerase II cis-regulatory region sequence-specific DNA binding"/>
    <property type="evidence" value="ECO:0007669"/>
    <property type="project" value="TreeGrafter"/>
</dbReference>
<feature type="compositionally biased region" description="Acidic residues" evidence="6">
    <location>
        <begin position="299"/>
        <end position="309"/>
    </location>
</feature>
<dbReference type="PROSITE" id="PS00028">
    <property type="entry name" value="ZINC_FINGER_C2H2_1"/>
    <property type="match status" value="2"/>
</dbReference>
<evidence type="ECO:0000313" key="9">
    <source>
        <dbReference type="Proteomes" id="UP001176059"/>
    </source>
</evidence>
<dbReference type="Pfam" id="PF00096">
    <property type="entry name" value="zf-C2H2"/>
    <property type="match status" value="2"/>
</dbReference>
<dbReference type="GO" id="GO:0005634">
    <property type="term" value="C:nucleus"/>
    <property type="evidence" value="ECO:0007669"/>
    <property type="project" value="UniProtKB-ARBA"/>
</dbReference>
<dbReference type="GO" id="GO:0000981">
    <property type="term" value="F:DNA-binding transcription factor activity, RNA polymerase II-specific"/>
    <property type="evidence" value="ECO:0007669"/>
    <property type="project" value="TreeGrafter"/>
</dbReference>
<gene>
    <name evidence="8" type="ORF">DFJ43DRAFT_552888</name>
</gene>
<dbReference type="SMART" id="SM00355">
    <property type="entry name" value="ZnF_C2H2"/>
    <property type="match status" value="2"/>
</dbReference>
<dbReference type="InterPro" id="IPR013087">
    <property type="entry name" value="Znf_C2H2_type"/>
</dbReference>
<dbReference type="InterPro" id="IPR036236">
    <property type="entry name" value="Znf_C2H2_sf"/>
</dbReference>
<dbReference type="GO" id="GO:0045944">
    <property type="term" value="P:positive regulation of transcription by RNA polymerase II"/>
    <property type="evidence" value="ECO:0007669"/>
    <property type="project" value="UniProtKB-ARBA"/>
</dbReference>
<evidence type="ECO:0000256" key="4">
    <source>
        <dbReference type="ARBA" id="ARBA00022833"/>
    </source>
</evidence>
<sequence length="589" mass="63584">MALSRTKATPDMSSSWSGESLSKWISLSGQSEENASNPSSLLLEGSNVAGHPGFVEHREHSLNNNQDYTSQSVRYPETHYTYGHPALSPIGYHLNLAAIQPSSPSEGTISPTSQSEVYTSSQHSSTGITAPTITLSWNHATPGSGLPNQLNSPRVSPIQYPSRLPFAHPSSGVNSPFLSAVHSPVSGNRPAPHMTTLIPEQAFSAYSTEMTLGHAHSSQEQYVNMSDVASLGDTTSSIHRYRNCRSPQQLHDDSVLLGVSLDGFQSGKKRTREEDSLENITTVKRTRQSSLRALNSSGSDEEVGSDGDSDAYVPSRSTSPSFRGRRRNKRMSDSSYESSANGSLRTSIRPAFSLRQMEELSSLSPTEISTAKGQARFDFTHGGISVDSNIGSAVHTSNISKKSRGRKVPVDEGTVGVHGSMAGHFESTVSSFDLDSPNLYTLPQDISVSAYSHSAIGLGDVGPYAAEGHSEHVDGDELRPLHAQLNNSEIGELSAPKHGRPPARVSARGRYANSTEIRVVSGGIKKSTGDRRYVCTASGCGKCFVRGEHLKRHVRSLHLSEKPHKCPYPGCNKSFSRRDNLGQHARVHL</sequence>
<keyword evidence="3 5" id="KW-0863">Zinc-finger</keyword>
<evidence type="ECO:0000256" key="2">
    <source>
        <dbReference type="ARBA" id="ARBA00022737"/>
    </source>
</evidence>
<evidence type="ECO:0000313" key="8">
    <source>
        <dbReference type="EMBL" id="KAJ3727225.1"/>
    </source>
</evidence>
<feature type="domain" description="C2H2-type" evidence="7">
    <location>
        <begin position="564"/>
        <end position="589"/>
    </location>
</feature>
<proteinExistence type="predicted"/>
<dbReference type="InterPro" id="IPR050329">
    <property type="entry name" value="GLI_C2H2-zinc-finger"/>
</dbReference>
<reference evidence="8" key="1">
    <citation type="submission" date="2022-08" db="EMBL/GenBank/DDBJ databases">
        <authorList>
            <consortium name="DOE Joint Genome Institute"/>
            <person name="Min B."/>
            <person name="Sierra-Patev S."/>
            <person name="Naranjo-Ortiz M."/>
            <person name="Looney B."/>
            <person name="Konkel Z."/>
            <person name="Slot J.C."/>
            <person name="Sakamoto Y."/>
            <person name="Steenwyk J.L."/>
            <person name="Rokas A."/>
            <person name="Carro J."/>
            <person name="Camarero S."/>
            <person name="Ferreira P."/>
            <person name="Molpeceres G."/>
            <person name="Ruiz-duenas F.J."/>
            <person name="Serrano A."/>
            <person name="Henrissat B."/>
            <person name="Drula E."/>
            <person name="Hughes K.W."/>
            <person name="Mata J.L."/>
            <person name="Ishikawa N.K."/>
            <person name="Vargas-Isla R."/>
            <person name="Ushijima S."/>
            <person name="Smith C.A."/>
            <person name="Ahrendt S."/>
            <person name="Andreopoulos W."/>
            <person name="He G."/>
            <person name="LaButti K."/>
            <person name="Lipzen A."/>
            <person name="Ng V."/>
            <person name="Riley R."/>
            <person name="Sandor L."/>
            <person name="Barry K."/>
            <person name="Martinez A.T."/>
            <person name="Xiao Y."/>
            <person name="Gibbons J.G."/>
            <person name="Terashima K."/>
            <person name="Hibbett D.S."/>
            <person name="Grigoriev I.V."/>
        </authorList>
    </citation>
    <scope>NUCLEOTIDE SEQUENCE</scope>
    <source>
        <strain evidence="8">ET3784</strain>
    </source>
</reference>
<dbReference type="PANTHER" id="PTHR19818:SF139">
    <property type="entry name" value="PAIR-RULE PROTEIN ODD-PAIRED"/>
    <property type="match status" value="1"/>
</dbReference>
<feature type="region of interest" description="Disordered" evidence="6">
    <location>
        <begin position="267"/>
        <end position="342"/>
    </location>
</feature>
<dbReference type="Gene3D" id="3.30.160.60">
    <property type="entry name" value="Classic Zinc Finger"/>
    <property type="match status" value="2"/>
</dbReference>
<keyword evidence="2" id="KW-0677">Repeat</keyword>
<dbReference type="SUPFAM" id="SSF57667">
    <property type="entry name" value="beta-beta-alpha zinc fingers"/>
    <property type="match status" value="2"/>
</dbReference>
<name>A0AA38J833_9AGAR</name>
<reference evidence="8" key="2">
    <citation type="journal article" date="2023" name="Proc. Natl. Acad. Sci. U.S.A.">
        <title>A global phylogenomic analysis of the shiitake genus Lentinula.</title>
        <authorList>
            <person name="Sierra-Patev S."/>
            <person name="Min B."/>
            <person name="Naranjo-Ortiz M."/>
            <person name="Looney B."/>
            <person name="Konkel Z."/>
            <person name="Slot J.C."/>
            <person name="Sakamoto Y."/>
            <person name="Steenwyk J.L."/>
            <person name="Rokas A."/>
            <person name="Carro J."/>
            <person name="Camarero S."/>
            <person name="Ferreira P."/>
            <person name="Molpeceres G."/>
            <person name="Ruiz-Duenas F.J."/>
            <person name="Serrano A."/>
            <person name="Henrissat B."/>
            <person name="Drula E."/>
            <person name="Hughes K.W."/>
            <person name="Mata J.L."/>
            <person name="Ishikawa N.K."/>
            <person name="Vargas-Isla R."/>
            <person name="Ushijima S."/>
            <person name="Smith C.A."/>
            <person name="Donoghue J."/>
            <person name="Ahrendt S."/>
            <person name="Andreopoulos W."/>
            <person name="He G."/>
            <person name="LaButti K."/>
            <person name="Lipzen A."/>
            <person name="Ng V."/>
            <person name="Riley R."/>
            <person name="Sandor L."/>
            <person name="Barry K."/>
            <person name="Martinez A.T."/>
            <person name="Xiao Y."/>
            <person name="Gibbons J.G."/>
            <person name="Terashima K."/>
            <person name="Grigoriev I.V."/>
            <person name="Hibbett D."/>
        </authorList>
    </citation>
    <scope>NUCLEOTIDE SEQUENCE</scope>
    <source>
        <strain evidence="8">ET3784</strain>
    </source>
</reference>